<proteinExistence type="predicted"/>
<sequence>MLVLQCSPYDYGLALASQIDYVTDMQNNRRIIMPSQRQLAKRAEPGFMLQLWNAMLGVQTRGAASLFSSRTRSF</sequence>
<dbReference type="EMBL" id="CABFNB010000121">
    <property type="protein sequence ID" value="VTZ63808.1"/>
    <property type="molecule type" value="Genomic_DNA"/>
</dbReference>
<name>A0A508X1W4_9HYPH</name>
<dbReference type="Proteomes" id="UP000507954">
    <property type="component" value="Unassembled WGS sequence"/>
</dbReference>
<accession>A0A508X1W4</accession>
<organism evidence="1">
    <name type="scientific">Sinorhizobium medicae</name>
    <dbReference type="NCBI Taxonomy" id="110321"/>
    <lineage>
        <taxon>Bacteria</taxon>
        <taxon>Pseudomonadati</taxon>
        <taxon>Pseudomonadota</taxon>
        <taxon>Alphaproteobacteria</taxon>
        <taxon>Hyphomicrobiales</taxon>
        <taxon>Rhizobiaceae</taxon>
        <taxon>Sinorhizobium/Ensifer group</taxon>
        <taxon>Sinorhizobium</taxon>
    </lineage>
</organism>
<reference evidence="1" key="1">
    <citation type="submission" date="2019-06" db="EMBL/GenBank/DDBJ databases">
        <authorList>
            <person name="Le Quere A."/>
            <person name="Colella S."/>
        </authorList>
    </citation>
    <scope>NUCLEOTIDE SEQUENCE</scope>
    <source>
        <strain evidence="1">EmedicaeMD41</strain>
    </source>
</reference>
<dbReference type="AlphaFoldDB" id="A0A508X1W4"/>
<gene>
    <name evidence="1" type="ORF">EMEDMD4_530015</name>
</gene>
<evidence type="ECO:0000313" key="1">
    <source>
        <dbReference type="EMBL" id="VTZ63808.1"/>
    </source>
</evidence>
<protein>
    <submittedName>
        <fullName evidence="1">Uncharacterized protein</fullName>
    </submittedName>
</protein>